<evidence type="ECO:0000256" key="11">
    <source>
        <dbReference type="PIRSR" id="PIRSR039102-1"/>
    </source>
</evidence>
<dbReference type="RefSeq" id="WP_061081461.1">
    <property type="nucleotide sequence ID" value="NZ_JAAXPG010000049.1"/>
</dbReference>
<dbReference type="NCBIfam" id="NF002378">
    <property type="entry name" value="PRK01372.1"/>
    <property type="match status" value="1"/>
</dbReference>
<comment type="catalytic activity">
    <reaction evidence="10">
        <text>2 D-alanine + ATP = D-alanyl-D-alanine + ADP + phosphate + H(+)</text>
        <dbReference type="Rhea" id="RHEA:11224"/>
        <dbReference type="ChEBI" id="CHEBI:15378"/>
        <dbReference type="ChEBI" id="CHEBI:30616"/>
        <dbReference type="ChEBI" id="CHEBI:43474"/>
        <dbReference type="ChEBI" id="CHEBI:57416"/>
        <dbReference type="ChEBI" id="CHEBI:57822"/>
        <dbReference type="ChEBI" id="CHEBI:456216"/>
        <dbReference type="EC" id="6.3.2.4"/>
    </reaction>
</comment>
<dbReference type="UniPathway" id="UPA00219"/>
<dbReference type="GO" id="GO:0005829">
    <property type="term" value="C:cytosol"/>
    <property type="evidence" value="ECO:0007669"/>
    <property type="project" value="TreeGrafter"/>
</dbReference>
<comment type="cofactor">
    <cofactor evidence="12">
        <name>Mg(2+)</name>
        <dbReference type="ChEBI" id="CHEBI:18420"/>
    </cofactor>
    <cofactor evidence="12">
        <name>Mn(2+)</name>
        <dbReference type="ChEBI" id="CHEBI:29035"/>
    </cofactor>
    <text evidence="12">Binds 2 magnesium or manganese ions per subunit.</text>
</comment>
<dbReference type="NCBIfam" id="TIGR01205">
    <property type="entry name" value="D_ala_D_alaTIGR"/>
    <property type="match status" value="1"/>
</dbReference>
<dbReference type="EC" id="6.3.2.4" evidence="10"/>
<keyword evidence="16" id="KW-1185">Reference proteome</keyword>
<evidence type="ECO:0000256" key="5">
    <source>
        <dbReference type="ARBA" id="ARBA00022741"/>
    </source>
</evidence>
<comment type="caution">
    <text evidence="15">The sequence shown here is derived from an EMBL/GenBank/DDBJ whole genome shotgun (WGS) entry which is preliminary data.</text>
</comment>
<dbReference type="AlphaFoldDB" id="A0A7X6RTR8"/>
<comment type="function">
    <text evidence="10">Cell wall formation.</text>
</comment>
<dbReference type="GO" id="GO:0008716">
    <property type="term" value="F:D-alanine-D-alanine ligase activity"/>
    <property type="evidence" value="ECO:0007669"/>
    <property type="project" value="UniProtKB-UniRule"/>
</dbReference>
<dbReference type="SUPFAM" id="SSF56059">
    <property type="entry name" value="Glutathione synthetase ATP-binding domain-like"/>
    <property type="match status" value="1"/>
</dbReference>
<feature type="binding site" evidence="12">
    <location>
        <position position="293"/>
    </location>
    <ligand>
        <name>Mg(2+)</name>
        <dbReference type="ChEBI" id="CHEBI:18420"/>
        <label>2</label>
    </ligand>
</feature>
<evidence type="ECO:0000256" key="9">
    <source>
        <dbReference type="ARBA" id="ARBA00023316"/>
    </source>
</evidence>
<dbReference type="GO" id="GO:0009252">
    <property type="term" value="P:peptidoglycan biosynthetic process"/>
    <property type="evidence" value="ECO:0007669"/>
    <property type="project" value="UniProtKB-UniRule"/>
</dbReference>
<comment type="subcellular location">
    <subcellularLocation>
        <location evidence="1 10">Cytoplasm</location>
    </subcellularLocation>
</comment>
<dbReference type="PROSITE" id="PS00844">
    <property type="entry name" value="DALA_DALA_LIGASE_2"/>
    <property type="match status" value="1"/>
</dbReference>
<keyword evidence="9 10" id="KW-0961">Cell wall biogenesis/degradation</keyword>
<gene>
    <name evidence="10" type="primary">ddl</name>
    <name evidence="15" type="ORF">HGB44_30515</name>
</gene>
<keyword evidence="12" id="KW-0479">Metal-binding</keyword>
<dbReference type="GO" id="GO:0046872">
    <property type="term" value="F:metal ion binding"/>
    <property type="evidence" value="ECO:0007669"/>
    <property type="project" value="UniProtKB-KW"/>
</dbReference>
<dbReference type="EMBL" id="JAAXPG010000049">
    <property type="protein sequence ID" value="NKZ01964.1"/>
    <property type="molecule type" value="Genomic_DNA"/>
</dbReference>
<keyword evidence="12" id="KW-0460">Magnesium</keyword>
<feature type="domain" description="ATP-grasp" evidence="14">
    <location>
        <begin position="133"/>
        <end position="326"/>
    </location>
</feature>
<dbReference type="InterPro" id="IPR000291">
    <property type="entry name" value="D-Ala_lig_Van_CS"/>
</dbReference>
<evidence type="ECO:0000256" key="10">
    <source>
        <dbReference type="HAMAP-Rule" id="MF_00047"/>
    </source>
</evidence>
<feature type="active site" evidence="11">
    <location>
        <position position="173"/>
    </location>
</feature>
<name>A0A7X6RTR8_9ACTN</name>
<evidence type="ECO:0000256" key="12">
    <source>
        <dbReference type="PIRSR" id="PIRSR039102-3"/>
    </source>
</evidence>
<dbReference type="GO" id="GO:0071555">
    <property type="term" value="P:cell wall organization"/>
    <property type="evidence" value="ECO:0007669"/>
    <property type="project" value="UniProtKB-KW"/>
</dbReference>
<dbReference type="SUPFAM" id="SSF52440">
    <property type="entry name" value="PreATP-grasp domain"/>
    <property type="match status" value="1"/>
</dbReference>
<evidence type="ECO:0000256" key="3">
    <source>
        <dbReference type="ARBA" id="ARBA00022490"/>
    </source>
</evidence>
<organism evidence="15 16">
    <name type="scientific">Nocardiopsis alborubida</name>
    <dbReference type="NCBI Taxonomy" id="146802"/>
    <lineage>
        <taxon>Bacteria</taxon>
        <taxon>Bacillati</taxon>
        <taxon>Actinomycetota</taxon>
        <taxon>Actinomycetes</taxon>
        <taxon>Streptosporangiales</taxon>
        <taxon>Nocardiopsidaceae</taxon>
        <taxon>Nocardiopsis</taxon>
    </lineage>
</organism>
<evidence type="ECO:0000256" key="4">
    <source>
        <dbReference type="ARBA" id="ARBA00022598"/>
    </source>
</evidence>
<feature type="binding site" evidence="12">
    <location>
        <position position="280"/>
    </location>
    <ligand>
        <name>Mg(2+)</name>
        <dbReference type="ChEBI" id="CHEBI:18420"/>
        <label>1</label>
    </ligand>
</feature>
<dbReference type="InterPro" id="IPR011127">
    <property type="entry name" value="Dala_Dala_lig_N"/>
</dbReference>
<keyword evidence="4 10" id="KW-0436">Ligase</keyword>
<comment type="pathway">
    <text evidence="10">Cell wall biogenesis; peptidoglycan biosynthesis.</text>
</comment>
<dbReference type="Pfam" id="PF01820">
    <property type="entry name" value="Dala_Dala_lig_N"/>
    <property type="match status" value="1"/>
</dbReference>
<protein>
    <recommendedName>
        <fullName evidence="10">D-alanine--D-alanine ligase</fullName>
        <ecNumber evidence="10">6.3.2.4</ecNumber>
    </recommendedName>
    <alternativeName>
        <fullName evidence="10">D-Ala-D-Ala ligase</fullName>
    </alternativeName>
    <alternativeName>
        <fullName evidence="10">D-alanylalanine synthetase</fullName>
    </alternativeName>
</protein>
<dbReference type="Proteomes" id="UP000553209">
    <property type="component" value="Unassembled WGS sequence"/>
</dbReference>
<dbReference type="PANTHER" id="PTHR23132:SF23">
    <property type="entry name" value="D-ALANINE--D-ALANINE LIGASE B"/>
    <property type="match status" value="1"/>
</dbReference>
<keyword evidence="6 13" id="KW-0067">ATP-binding</keyword>
<evidence type="ECO:0000259" key="14">
    <source>
        <dbReference type="PROSITE" id="PS50975"/>
    </source>
</evidence>
<dbReference type="PIRSF" id="PIRSF039102">
    <property type="entry name" value="Ddl/VanB"/>
    <property type="match status" value="1"/>
</dbReference>
<keyword evidence="8 10" id="KW-0573">Peptidoglycan synthesis</keyword>
<accession>A0A7X6RTR8</accession>
<dbReference type="GO" id="GO:0008360">
    <property type="term" value="P:regulation of cell shape"/>
    <property type="evidence" value="ECO:0007669"/>
    <property type="project" value="UniProtKB-KW"/>
</dbReference>
<keyword evidence="3 10" id="KW-0963">Cytoplasm</keyword>
<dbReference type="HAMAP" id="MF_00047">
    <property type="entry name" value="Dala_Dala_lig"/>
    <property type="match status" value="1"/>
</dbReference>
<feature type="binding site" evidence="12">
    <location>
        <position position="293"/>
    </location>
    <ligand>
        <name>Mg(2+)</name>
        <dbReference type="ChEBI" id="CHEBI:18420"/>
        <label>1</label>
    </ligand>
</feature>
<keyword evidence="5 13" id="KW-0547">Nucleotide-binding</keyword>
<evidence type="ECO:0000256" key="1">
    <source>
        <dbReference type="ARBA" id="ARBA00004496"/>
    </source>
</evidence>
<feature type="active site" evidence="11">
    <location>
        <position position="13"/>
    </location>
</feature>
<sequence>MNIAVLFGGTSEEREVSIASASKVVRALRDKGHHVTAIDSATGRLTSAQDRELTALSGVREQPTESSLLSLRSRSNAIAFGDAVGEFDVVFIALHGGSGEDGHVQALLELLGVPFTGSSSISSGLAMDKDISKRLAEQGGVRTPSWLMNETHFPTVAASLGLPVIVKPNSQGSSVGLQIVREEEGFSSAFANAARYGEVMIETYVAGREFTVSVLDDTPLPVGEIITDDGRLFDYESKYQTAGAAEVFPAQIGADLAAELQASALRIHHLFKLDGYSRSDFLVDDEGVVWFMEVNTLPGLTSQSLLPKALEPAGISFGDFCDRIVELALLKDGDLG</sequence>
<dbReference type="Pfam" id="PF07478">
    <property type="entry name" value="Dala_Dala_lig_C"/>
    <property type="match status" value="1"/>
</dbReference>
<evidence type="ECO:0000256" key="6">
    <source>
        <dbReference type="ARBA" id="ARBA00022840"/>
    </source>
</evidence>
<dbReference type="Gene3D" id="3.30.1490.20">
    <property type="entry name" value="ATP-grasp fold, A domain"/>
    <property type="match status" value="1"/>
</dbReference>
<dbReference type="PROSITE" id="PS00843">
    <property type="entry name" value="DALA_DALA_LIGASE_1"/>
    <property type="match status" value="1"/>
</dbReference>
<feature type="active site" evidence="11">
    <location>
        <position position="304"/>
    </location>
</feature>
<dbReference type="PANTHER" id="PTHR23132">
    <property type="entry name" value="D-ALANINE--D-ALANINE LIGASE"/>
    <property type="match status" value="1"/>
</dbReference>
<evidence type="ECO:0000256" key="2">
    <source>
        <dbReference type="ARBA" id="ARBA00010871"/>
    </source>
</evidence>
<evidence type="ECO:0000256" key="7">
    <source>
        <dbReference type="ARBA" id="ARBA00022960"/>
    </source>
</evidence>
<dbReference type="GO" id="GO:0005524">
    <property type="term" value="F:ATP binding"/>
    <property type="evidence" value="ECO:0007669"/>
    <property type="project" value="UniProtKB-UniRule"/>
</dbReference>
<reference evidence="15 16" key="1">
    <citation type="submission" date="2020-04" db="EMBL/GenBank/DDBJ databases">
        <title>MicrobeNet Type strains.</title>
        <authorList>
            <person name="Nicholson A.C."/>
        </authorList>
    </citation>
    <scope>NUCLEOTIDE SEQUENCE [LARGE SCALE GENOMIC DNA]</scope>
    <source>
        <strain evidence="15 16">ATCC 23612</strain>
    </source>
</reference>
<dbReference type="Gene3D" id="3.40.50.20">
    <property type="match status" value="1"/>
</dbReference>
<feature type="binding site" evidence="12">
    <location>
        <position position="295"/>
    </location>
    <ligand>
        <name>Mg(2+)</name>
        <dbReference type="ChEBI" id="CHEBI:18420"/>
        <label>2</label>
    </ligand>
</feature>
<dbReference type="InterPro" id="IPR005905">
    <property type="entry name" value="D_ala_D_ala"/>
</dbReference>
<evidence type="ECO:0000256" key="8">
    <source>
        <dbReference type="ARBA" id="ARBA00022984"/>
    </source>
</evidence>
<dbReference type="InterPro" id="IPR011095">
    <property type="entry name" value="Dala_Dala_lig_C"/>
</dbReference>
<keyword evidence="7 10" id="KW-0133">Cell shape</keyword>
<dbReference type="InterPro" id="IPR013815">
    <property type="entry name" value="ATP_grasp_subdomain_1"/>
</dbReference>
<evidence type="ECO:0000313" key="16">
    <source>
        <dbReference type="Proteomes" id="UP000553209"/>
    </source>
</evidence>
<evidence type="ECO:0000256" key="13">
    <source>
        <dbReference type="PROSITE-ProRule" id="PRU00409"/>
    </source>
</evidence>
<keyword evidence="12" id="KW-0464">Manganese</keyword>
<dbReference type="InterPro" id="IPR016185">
    <property type="entry name" value="PreATP-grasp_dom_sf"/>
</dbReference>
<dbReference type="PROSITE" id="PS50975">
    <property type="entry name" value="ATP_GRASP"/>
    <property type="match status" value="1"/>
</dbReference>
<proteinExistence type="inferred from homology"/>
<dbReference type="Gene3D" id="3.30.470.20">
    <property type="entry name" value="ATP-grasp fold, B domain"/>
    <property type="match status" value="1"/>
</dbReference>
<evidence type="ECO:0000313" key="15">
    <source>
        <dbReference type="EMBL" id="NKZ01964.1"/>
    </source>
</evidence>
<dbReference type="InterPro" id="IPR011761">
    <property type="entry name" value="ATP-grasp"/>
</dbReference>
<comment type="similarity">
    <text evidence="2 10">Belongs to the D-alanine--D-alanine ligase family.</text>
</comment>